<evidence type="ECO:0000313" key="3">
    <source>
        <dbReference type="RefSeq" id="XP_030382077.1"/>
    </source>
</evidence>
<evidence type="ECO:0000259" key="1">
    <source>
        <dbReference type="SMART" id="SM00587"/>
    </source>
</evidence>
<organism evidence="2 3">
    <name type="scientific">Drosophila lebanonensis</name>
    <name type="common">Fruit fly</name>
    <name type="synonym">Scaptodrosophila lebanonensis</name>
    <dbReference type="NCBI Taxonomy" id="7225"/>
    <lineage>
        <taxon>Eukaryota</taxon>
        <taxon>Metazoa</taxon>
        <taxon>Ecdysozoa</taxon>
        <taxon>Arthropoda</taxon>
        <taxon>Hexapoda</taxon>
        <taxon>Insecta</taxon>
        <taxon>Pterygota</taxon>
        <taxon>Neoptera</taxon>
        <taxon>Endopterygota</taxon>
        <taxon>Diptera</taxon>
        <taxon>Brachycera</taxon>
        <taxon>Muscomorpha</taxon>
        <taxon>Ephydroidea</taxon>
        <taxon>Drosophilidae</taxon>
        <taxon>Scaptodrosophila</taxon>
    </lineage>
</organism>
<proteinExistence type="predicted"/>
<dbReference type="OrthoDB" id="190089at2759"/>
<dbReference type="InterPro" id="IPR015897">
    <property type="entry name" value="CHK_kinase-like"/>
</dbReference>
<protein>
    <submittedName>
        <fullName evidence="3">Uncharacterized protein LOC115629698</fullName>
    </submittedName>
</protein>
<dbReference type="InterPro" id="IPR004119">
    <property type="entry name" value="EcKL"/>
</dbReference>
<dbReference type="SMART" id="SM00587">
    <property type="entry name" value="CHK"/>
    <property type="match status" value="1"/>
</dbReference>
<reference evidence="3" key="1">
    <citation type="submission" date="2025-08" db="UniProtKB">
        <authorList>
            <consortium name="RefSeq"/>
        </authorList>
    </citation>
    <scope>IDENTIFICATION</scope>
    <source>
        <strain evidence="3">11010-0011.00</strain>
        <tissue evidence="3">Whole body</tissue>
    </source>
</reference>
<sequence length="420" mass="48528">MLEETATDENLPNANVRTTLQSLLRRLWNCERFELERGSAKGDNYLGVVWRVRIFETSTPRSLILKLPPQNRVRRKQFFARPCFLRETLAYEHFLPLTQEFQAKHGIPIEKRFNHHAQCYGSSDVENDECIFLEDLCSNGYALHDRFAALPTAHVELLMRVYGKLHAVSLAMKQQEPARLRLCQSMVDIFEQRKEDAALGAYCEALKLNARQSLCAKQDAEYVRRLDAYFARGTFFELLLPLVNAANCEPYAVVCHGDCWNNNIMYQTTPELVVSNVRLIDWQLMRYASPVTDLAYFFFTCTTHEFRVQHFERMLDVYYEELTLHLTRLGANGSELFPRREFEAQLHEKFAVGLLLAMMVLPIVTMRGDDVPDLQAISEHIEAGNTTNLEEVGFLGTGNEAEYNRRMRGVILTCVDKDYI</sequence>
<dbReference type="PANTHER" id="PTHR11012">
    <property type="entry name" value="PROTEIN KINASE-LIKE DOMAIN-CONTAINING"/>
    <property type="match status" value="1"/>
</dbReference>
<name>A0A6J2U4L2_DROLE</name>
<dbReference type="InterPro" id="IPR011009">
    <property type="entry name" value="Kinase-like_dom_sf"/>
</dbReference>
<gene>
    <name evidence="3" type="primary">LOC115629698</name>
</gene>
<dbReference type="Pfam" id="PF02958">
    <property type="entry name" value="EcKL"/>
    <property type="match status" value="1"/>
</dbReference>
<accession>A0A6J2U4L2</accession>
<feature type="domain" description="CHK kinase-like" evidence="1">
    <location>
        <begin position="131"/>
        <end position="328"/>
    </location>
</feature>
<dbReference type="PANTHER" id="PTHR11012:SF54">
    <property type="entry name" value="CHK KINASE-LIKE DOMAIN-CONTAINING PROTEIN"/>
    <property type="match status" value="1"/>
</dbReference>
<evidence type="ECO:0000313" key="2">
    <source>
        <dbReference type="Proteomes" id="UP000504634"/>
    </source>
</evidence>
<dbReference type="AlphaFoldDB" id="A0A6J2U4L2"/>
<keyword evidence="2" id="KW-1185">Reference proteome</keyword>
<dbReference type="Proteomes" id="UP000504634">
    <property type="component" value="Unplaced"/>
</dbReference>
<dbReference type="RefSeq" id="XP_030382077.1">
    <property type="nucleotide sequence ID" value="XM_030526217.1"/>
</dbReference>
<dbReference type="Gene3D" id="3.90.1200.10">
    <property type="match status" value="1"/>
</dbReference>
<dbReference type="SUPFAM" id="SSF56112">
    <property type="entry name" value="Protein kinase-like (PK-like)"/>
    <property type="match status" value="1"/>
</dbReference>
<dbReference type="GeneID" id="115629698"/>